<dbReference type="EMBL" id="UINC01110153">
    <property type="protein sequence ID" value="SVC77467.1"/>
    <property type="molecule type" value="Genomic_DNA"/>
</dbReference>
<evidence type="ECO:0000313" key="2">
    <source>
        <dbReference type="EMBL" id="SVC77467.1"/>
    </source>
</evidence>
<accession>A0A382PX84</accession>
<name>A0A382PX84_9ZZZZ</name>
<feature type="region of interest" description="Disordered" evidence="1">
    <location>
        <begin position="75"/>
        <end position="94"/>
    </location>
</feature>
<reference evidence="2" key="1">
    <citation type="submission" date="2018-05" db="EMBL/GenBank/DDBJ databases">
        <authorList>
            <person name="Lanie J.A."/>
            <person name="Ng W.-L."/>
            <person name="Kazmierczak K.M."/>
            <person name="Andrzejewski T.M."/>
            <person name="Davidsen T.M."/>
            <person name="Wayne K.J."/>
            <person name="Tettelin H."/>
            <person name="Glass J.I."/>
            <person name="Rusch D."/>
            <person name="Podicherti R."/>
            <person name="Tsui H.-C.T."/>
            <person name="Winkler M.E."/>
        </authorList>
    </citation>
    <scope>NUCLEOTIDE SEQUENCE</scope>
</reference>
<organism evidence="2">
    <name type="scientific">marine metagenome</name>
    <dbReference type="NCBI Taxonomy" id="408172"/>
    <lineage>
        <taxon>unclassified sequences</taxon>
        <taxon>metagenomes</taxon>
        <taxon>ecological metagenomes</taxon>
    </lineage>
</organism>
<proteinExistence type="predicted"/>
<gene>
    <name evidence="2" type="ORF">METZ01_LOCUS330321</name>
</gene>
<evidence type="ECO:0000256" key="1">
    <source>
        <dbReference type="SAM" id="MobiDB-lite"/>
    </source>
</evidence>
<feature type="compositionally biased region" description="Basic residues" evidence="1">
    <location>
        <begin position="75"/>
        <end position="86"/>
    </location>
</feature>
<protein>
    <submittedName>
        <fullName evidence="2">Uncharacterized protein</fullName>
    </submittedName>
</protein>
<dbReference type="AlphaFoldDB" id="A0A382PX84"/>
<sequence>MSHSHDSEPNFEKLSKAITEAVMSSEKVRKIVEEIQKSDEICPQSFMVLVLKMQVLTESLELNIEQDDVVEKPVVKKRTRKNKSGKPKPQYIDGRKLSRHELDFEEFLSKQFDSENWLKKNRLTL</sequence>